<reference evidence="5 6" key="1">
    <citation type="submission" date="2024-06" db="EMBL/GenBank/DDBJ databases">
        <title>Genomic Encyclopedia of Type Strains, Phase IV (KMG-IV): sequencing the most valuable type-strain genomes for metagenomic binning, comparative biology and taxonomic classification.</title>
        <authorList>
            <person name="Goeker M."/>
        </authorList>
    </citation>
    <scope>NUCLEOTIDE SEQUENCE [LARGE SCALE GENOMIC DNA]</scope>
    <source>
        <strain evidence="5 6">DSM 28302</strain>
    </source>
</reference>
<gene>
    <name evidence="5" type="ORF">ABID28_000707</name>
</gene>
<dbReference type="Gene3D" id="3.40.630.30">
    <property type="match status" value="1"/>
</dbReference>
<evidence type="ECO:0000256" key="2">
    <source>
        <dbReference type="ARBA" id="ARBA00023315"/>
    </source>
</evidence>
<evidence type="ECO:0000256" key="1">
    <source>
        <dbReference type="ARBA" id="ARBA00022679"/>
    </source>
</evidence>
<proteinExistence type="inferred from homology"/>
<dbReference type="EMBL" id="JBEPLN010000008">
    <property type="protein sequence ID" value="MET3634071.1"/>
    <property type="molecule type" value="Genomic_DNA"/>
</dbReference>
<dbReference type="InterPro" id="IPR051531">
    <property type="entry name" value="N-acetyltransferase"/>
</dbReference>
<organism evidence="5 6">
    <name type="scientific">Streptococcus porcorum</name>
    <dbReference type="NCBI Taxonomy" id="701526"/>
    <lineage>
        <taxon>Bacteria</taxon>
        <taxon>Bacillati</taxon>
        <taxon>Bacillota</taxon>
        <taxon>Bacilli</taxon>
        <taxon>Lactobacillales</taxon>
        <taxon>Streptococcaceae</taxon>
        <taxon>Streptococcus</taxon>
    </lineage>
</organism>
<dbReference type="InterPro" id="IPR000182">
    <property type="entry name" value="GNAT_dom"/>
</dbReference>
<dbReference type="PANTHER" id="PTHR43792">
    <property type="entry name" value="GNAT FAMILY, PUTATIVE (AFU_ORTHOLOGUE AFUA_3G00765)-RELATED-RELATED"/>
    <property type="match status" value="1"/>
</dbReference>
<feature type="domain" description="N-acetyltransferase" evidence="4">
    <location>
        <begin position="20"/>
        <end position="186"/>
    </location>
</feature>
<evidence type="ECO:0000313" key="5">
    <source>
        <dbReference type="EMBL" id="MET3634071.1"/>
    </source>
</evidence>
<dbReference type="RefSeq" id="WP_354368173.1">
    <property type="nucleotide sequence ID" value="NZ_JBEPLN010000008.1"/>
</dbReference>
<evidence type="ECO:0000256" key="3">
    <source>
        <dbReference type="ARBA" id="ARBA00038502"/>
    </source>
</evidence>
<dbReference type="Pfam" id="PF13302">
    <property type="entry name" value="Acetyltransf_3"/>
    <property type="match status" value="1"/>
</dbReference>
<evidence type="ECO:0000259" key="4">
    <source>
        <dbReference type="PROSITE" id="PS51186"/>
    </source>
</evidence>
<dbReference type="PANTHER" id="PTHR43792:SF8">
    <property type="entry name" value="[RIBOSOMAL PROTEIN US5]-ALANINE N-ACETYLTRANSFERASE"/>
    <property type="match status" value="1"/>
</dbReference>
<dbReference type="SUPFAM" id="SSF55729">
    <property type="entry name" value="Acyl-CoA N-acyltransferases (Nat)"/>
    <property type="match status" value="1"/>
</dbReference>
<keyword evidence="1" id="KW-0808">Transferase</keyword>
<name>A0ABV2JE73_9STRE</name>
<comment type="similarity">
    <text evidence="3">Belongs to the acetyltransferase family. RimJ subfamily.</text>
</comment>
<sequence>MKVIGELKDNMLPAVETERLILRQRTIDDVPDMFAYVSLENVAYPAGLPLIATLEDEYDYFENHYYQNLEKENLPSGYGITVKGNDRIIGSCDFNHRHEDDVFEIGYMLHPDYWGKGIMAEAVEALIEVGFTLLNLHKVEIVCYDYNRQSRRIAEKLGFTLEASIRDRRDIQGNRCHDLRYGLLKSEWEKMKESR</sequence>
<dbReference type="PROSITE" id="PS51186">
    <property type="entry name" value="GNAT"/>
    <property type="match status" value="1"/>
</dbReference>
<keyword evidence="2" id="KW-0012">Acyltransferase</keyword>
<keyword evidence="6" id="KW-1185">Reference proteome</keyword>
<evidence type="ECO:0000313" key="6">
    <source>
        <dbReference type="Proteomes" id="UP001549037"/>
    </source>
</evidence>
<dbReference type="CDD" id="cd04301">
    <property type="entry name" value="NAT_SF"/>
    <property type="match status" value="1"/>
</dbReference>
<accession>A0ABV2JE73</accession>
<comment type="caution">
    <text evidence="5">The sequence shown here is derived from an EMBL/GenBank/DDBJ whole genome shotgun (WGS) entry which is preliminary data.</text>
</comment>
<dbReference type="InterPro" id="IPR016181">
    <property type="entry name" value="Acyl_CoA_acyltransferase"/>
</dbReference>
<dbReference type="Proteomes" id="UP001549037">
    <property type="component" value="Unassembled WGS sequence"/>
</dbReference>
<protein>
    <submittedName>
        <fullName evidence="5">RimJ/RimL family protein N-acetyltransferase</fullName>
    </submittedName>
</protein>